<keyword evidence="10" id="KW-1185">Reference proteome</keyword>
<feature type="binding site" evidence="8">
    <location>
        <begin position="426"/>
        <end position="429"/>
    </location>
    <ligand>
        <name>GMP</name>
        <dbReference type="ChEBI" id="CHEBI:58115"/>
    </ligand>
</feature>
<feature type="binding site" evidence="8">
    <location>
        <position position="502"/>
    </location>
    <ligand>
        <name>GMP</name>
        <dbReference type="ChEBI" id="CHEBI:58115"/>
    </ligand>
</feature>
<comment type="cofactor">
    <cofactor evidence="8">
        <name>Mn(2+)</name>
        <dbReference type="ChEBI" id="CHEBI:29035"/>
    </cofactor>
    <text evidence="8">Binds 2 manganese ions per subunit.</text>
</comment>
<dbReference type="InterPro" id="IPR027513">
    <property type="entry name" value="RtcB_euk"/>
</dbReference>
<feature type="binding site" evidence="8">
    <location>
        <position position="407"/>
    </location>
    <ligand>
        <name>GMP</name>
        <dbReference type="ChEBI" id="CHEBI:58115"/>
    </ligand>
</feature>
<reference evidence="9 10" key="1">
    <citation type="submission" date="2024-04" db="EMBL/GenBank/DDBJ databases">
        <title>Tritrichomonas musculus Genome.</title>
        <authorList>
            <person name="Alves-Ferreira E."/>
            <person name="Grigg M."/>
            <person name="Lorenzi H."/>
            <person name="Galac M."/>
        </authorList>
    </citation>
    <scope>NUCLEOTIDE SEQUENCE [LARGE SCALE GENOMIC DNA]</scope>
    <source>
        <strain evidence="9 10">EAF2021</strain>
    </source>
</reference>
<evidence type="ECO:0000256" key="7">
    <source>
        <dbReference type="ARBA" id="ARBA00047746"/>
    </source>
</evidence>
<comment type="catalytic activity">
    <reaction evidence="7 8">
        <text>a 3'-end 3'-phospho-ribonucleotide-RNA + a 5'-end dephospho-ribonucleoside-RNA + GTP = a ribonucleotidyl-ribonucleotide-RNA + GMP + diphosphate</text>
        <dbReference type="Rhea" id="RHEA:68076"/>
        <dbReference type="Rhea" id="RHEA-COMP:10463"/>
        <dbReference type="Rhea" id="RHEA-COMP:13936"/>
        <dbReference type="Rhea" id="RHEA-COMP:17355"/>
        <dbReference type="ChEBI" id="CHEBI:33019"/>
        <dbReference type="ChEBI" id="CHEBI:37565"/>
        <dbReference type="ChEBI" id="CHEBI:58115"/>
        <dbReference type="ChEBI" id="CHEBI:83062"/>
        <dbReference type="ChEBI" id="CHEBI:138284"/>
        <dbReference type="ChEBI" id="CHEBI:173118"/>
        <dbReference type="EC" id="6.5.1.8"/>
    </reaction>
</comment>
<evidence type="ECO:0000256" key="4">
    <source>
        <dbReference type="ARBA" id="ARBA00022741"/>
    </source>
</evidence>
<feature type="binding site" evidence="8">
    <location>
        <position position="120"/>
    </location>
    <ligand>
        <name>Mn(2+)</name>
        <dbReference type="ChEBI" id="CHEBI:29035"/>
        <label>1</label>
    </ligand>
</feature>
<comment type="catalytic activity">
    <reaction evidence="8">
        <text>a 3'-end 2',3'-cyclophospho-ribonucleotide-RNA + a 5'-end dephospho-ribonucleoside-RNA + GTP + H2O = a ribonucleotidyl-ribonucleotide-RNA + GMP + diphosphate + H(+)</text>
        <dbReference type="Rhea" id="RHEA:68080"/>
        <dbReference type="Rhea" id="RHEA-COMP:10464"/>
        <dbReference type="Rhea" id="RHEA-COMP:13936"/>
        <dbReference type="Rhea" id="RHEA-COMP:17355"/>
        <dbReference type="ChEBI" id="CHEBI:15377"/>
        <dbReference type="ChEBI" id="CHEBI:15378"/>
        <dbReference type="ChEBI" id="CHEBI:33019"/>
        <dbReference type="ChEBI" id="CHEBI:37565"/>
        <dbReference type="ChEBI" id="CHEBI:58115"/>
        <dbReference type="ChEBI" id="CHEBI:83064"/>
        <dbReference type="ChEBI" id="CHEBI:138284"/>
        <dbReference type="ChEBI" id="CHEBI:173118"/>
        <dbReference type="EC" id="6.5.1.8"/>
    </reaction>
</comment>
<dbReference type="EMBL" id="JAPFFF010000005">
    <property type="protein sequence ID" value="KAK8889061.1"/>
    <property type="molecule type" value="Genomic_DNA"/>
</dbReference>
<keyword evidence="3 8" id="KW-0479">Metal-binding</keyword>
<evidence type="ECO:0000256" key="6">
    <source>
        <dbReference type="ARBA" id="ARBA00023211"/>
    </source>
</evidence>
<dbReference type="Pfam" id="PF01139">
    <property type="entry name" value="RtcB"/>
    <property type="match status" value="1"/>
</dbReference>
<evidence type="ECO:0000313" key="10">
    <source>
        <dbReference type="Proteomes" id="UP001470230"/>
    </source>
</evidence>
<gene>
    <name evidence="9" type="ORF">M9Y10_033804</name>
</gene>
<feature type="active site" description="GMP-histidine intermediate" evidence="8">
    <location>
        <position position="426"/>
    </location>
</feature>
<proteinExistence type="inferred from homology"/>
<sequence length="503" mass="55111">MCYRSKKVEVNIKMIHEVRPCLYEIPIGFIPNMKVPGYFIGTPEMAQYAIQELTDWLPKQSTGIPSILQIANVSTLNSITTASLGMPDMHSGYGFSIGGVAAFNLDDPNAIILPGGIGYDINCGIRCIVTNLTVEEVQPVKHKLIAALYKNIPVGIAGKRKNFVTKDDIIEICNKGAAWAIERGYGEIDDLKYCEEGGCVDFADAKCVSDRCIERGLDQVGTVGSGNHFVEIQSVDQIFNQKAAAAMGIRQNQVCIMIHTGSRGLGYQIASDWMLVCEKDCKDPNLPDKQLSYIKYDSPTGRRYMKCMGAAINFAFCNRQIITHFVRVAFNEVFKDKNNQLQLKLLYDVAHNIAKVEKHLVNGIEMNLLVHRKGATRAFGPGSKDIPEKYRSFGQPVIVGGSMGTASYILIGTQGAEKTTFGSTCHGAGRVMSRSKGKRDINAKKVVAELASKGIELVTASKDTILEEAPETYKDIEQVVNACKTVNISQKVVRLVPLGVIKG</sequence>
<evidence type="ECO:0000313" key="9">
    <source>
        <dbReference type="EMBL" id="KAK8889061.1"/>
    </source>
</evidence>
<keyword evidence="4 8" id="KW-0547">Nucleotide-binding</keyword>
<keyword evidence="5 8" id="KW-0342">GTP-binding</keyword>
<feature type="binding site" evidence="8">
    <location>
        <position position="123"/>
    </location>
    <ligand>
        <name>Mn(2+)</name>
        <dbReference type="ChEBI" id="CHEBI:29035"/>
        <label>2</label>
    </ligand>
</feature>
<dbReference type="PANTHER" id="PTHR11118">
    <property type="entry name" value="RNA-SPLICING LIGASE RTCB HOMOLOG"/>
    <property type="match status" value="1"/>
</dbReference>
<dbReference type="SUPFAM" id="SSF103365">
    <property type="entry name" value="Hypothetical protein PH1602"/>
    <property type="match status" value="1"/>
</dbReference>
<comment type="caution">
    <text evidence="9">The sequence shown here is derived from an EMBL/GenBank/DDBJ whole genome shotgun (WGS) entry which is preliminary data.</text>
</comment>
<name>A0ABR2KD55_9EUKA</name>
<dbReference type="Proteomes" id="UP001470230">
    <property type="component" value="Unassembled WGS sequence"/>
</dbReference>
<protein>
    <recommendedName>
        <fullName evidence="8">RNA-splicing ligase RtcB homolog</fullName>
        <ecNumber evidence="8">6.5.1.8</ecNumber>
    </recommendedName>
    <alternativeName>
        <fullName evidence="8">3'-phosphate/5'-hydroxy nucleic acid ligase</fullName>
    </alternativeName>
</protein>
<evidence type="ECO:0000256" key="5">
    <source>
        <dbReference type="ARBA" id="ARBA00023134"/>
    </source>
</evidence>
<comment type="subunit">
    <text evidence="8">Catalytic component of the tRNA-splicing ligase complex.</text>
</comment>
<evidence type="ECO:0000256" key="8">
    <source>
        <dbReference type="HAMAP-Rule" id="MF_03144"/>
    </source>
</evidence>
<keyword evidence="1 8" id="KW-0436">Ligase</keyword>
<evidence type="ECO:0000256" key="1">
    <source>
        <dbReference type="ARBA" id="ARBA00022598"/>
    </source>
</evidence>
<feature type="binding site" evidence="8">
    <location>
        <position position="351"/>
    </location>
    <ligand>
        <name>Mn(2+)</name>
        <dbReference type="ChEBI" id="CHEBI:29035"/>
        <label>2</label>
    </ligand>
</feature>
<feature type="binding site" evidence="8">
    <location>
        <position position="259"/>
    </location>
    <ligand>
        <name>Mn(2+)</name>
        <dbReference type="ChEBI" id="CHEBI:29035"/>
        <label>2</label>
    </ligand>
</feature>
<keyword evidence="6 8" id="KW-0464">Manganese</keyword>
<evidence type="ECO:0000256" key="3">
    <source>
        <dbReference type="ARBA" id="ARBA00022723"/>
    </source>
</evidence>
<feature type="binding site" evidence="8">
    <location>
        <position position="228"/>
    </location>
    <ligand>
        <name>Mn(2+)</name>
        <dbReference type="ChEBI" id="CHEBI:29035"/>
        <label>1</label>
    </ligand>
</feature>
<accession>A0ABR2KD55</accession>
<feature type="binding site" evidence="8">
    <location>
        <position position="123"/>
    </location>
    <ligand>
        <name>Mn(2+)</name>
        <dbReference type="ChEBI" id="CHEBI:29035"/>
        <label>1</label>
    </ligand>
</feature>
<evidence type="ECO:0000256" key="2">
    <source>
        <dbReference type="ARBA" id="ARBA00022694"/>
    </source>
</evidence>
<keyword evidence="2 8" id="KW-0819">tRNA processing</keyword>
<dbReference type="HAMAP" id="MF_03144">
    <property type="entry name" value="RtcB_euk"/>
    <property type="match status" value="1"/>
</dbReference>
<dbReference type="PANTHER" id="PTHR11118:SF1">
    <property type="entry name" value="RNA-SPLICING LIGASE RTCB HOMOLOG"/>
    <property type="match status" value="1"/>
</dbReference>
<feature type="binding site" evidence="8">
    <location>
        <begin position="351"/>
        <end position="352"/>
    </location>
    <ligand>
        <name>GMP</name>
        <dbReference type="ChEBI" id="CHEBI:58115"/>
    </ligand>
</feature>
<dbReference type="InterPro" id="IPR001233">
    <property type="entry name" value="RtcB"/>
</dbReference>
<dbReference type="EC" id="6.5.1.8" evidence="8"/>
<comment type="caution">
    <text evidence="8">Lacks conserved residue(s) required for the propagation of feature annotation.</text>
</comment>
<comment type="miscellaneous">
    <text evidence="8">Ligation probably proceeds through 3 nucleotidyl transfer steps, with 2',3'-cyclic phosphate termini being hydrolyzed to 3'-P termini in a step that precedes 3'-P activation with GMP. In the first nucleotidyl transfer step, RTCB reacts with GTP to form a covalent RTCB-histidine-GMP intermediate with release of PPi; in the second step, the GMP moiety is transferred to the RNA 3'-P; in the third step, the 5'-OH from the opposite RNA strand attacks the activated 3'-P to form a 3',5'-phosphodiester bond and release GMP.</text>
</comment>
<organism evidence="9 10">
    <name type="scientific">Tritrichomonas musculus</name>
    <dbReference type="NCBI Taxonomy" id="1915356"/>
    <lineage>
        <taxon>Eukaryota</taxon>
        <taxon>Metamonada</taxon>
        <taxon>Parabasalia</taxon>
        <taxon>Tritrichomonadida</taxon>
        <taxon>Tritrichomonadidae</taxon>
        <taxon>Tritrichomonas</taxon>
    </lineage>
</organism>
<comment type="function">
    <text evidence="8">Catalytic subunit of the tRNA-splicing ligase complex that acts by directly joining spliced tRNA halves to mature-sized tRNAs by incorporating the precursor-derived splice junction phosphate into the mature tRNA as a canonical 3',5'-phosphodiester. May act as an RNA ligase with broad substrate specificity, and may function toward other RNAs.</text>
</comment>
<feature type="binding site" evidence="8">
    <location>
        <begin position="400"/>
        <end position="403"/>
    </location>
    <ligand>
        <name>GMP</name>
        <dbReference type="ChEBI" id="CHEBI:58115"/>
    </ligand>
</feature>
<comment type="similarity">
    <text evidence="8">Belongs to the RtcB family.</text>
</comment>
<dbReference type="Gene3D" id="3.90.1860.10">
    <property type="entry name" value="tRNA-splicing ligase RtcB"/>
    <property type="match status" value="1"/>
</dbReference>
<dbReference type="InterPro" id="IPR036025">
    <property type="entry name" value="RtcB-like_sf"/>
</dbReference>